<dbReference type="Pfam" id="PF04290">
    <property type="entry name" value="DctQ"/>
    <property type="match status" value="1"/>
</dbReference>
<feature type="domain" description="Tripartite ATP-independent periplasmic transporters DctQ component" evidence="10">
    <location>
        <begin position="23"/>
        <end position="150"/>
    </location>
</feature>
<dbReference type="RefSeq" id="WP_008737892.1">
    <property type="nucleotide sequence ID" value="NZ_CP004387.1"/>
</dbReference>
<proteinExistence type="inferred from homology"/>
<keyword evidence="5 9" id="KW-0812">Transmembrane</keyword>
<comment type="subcellular location">
    <subcellularLocation>
        <location evidence="1 9">Cell inner membrane</location>
        <topology evidence="1 9">Multi-pass membrane protein</topology>
    </subcellularLocation>
</comment>
<feature type="transmembrane region" description="Helical" evidence="9">
    <location>
        <begin position="47"/>
        <end position="65"/>
    </location>
</feature>
<evidence type="ECO:0000256" key="3">
    <source>
        <dbReference type="ARBA" id="ARBA00022475"/>
    </source>
</evidence>
<dbReference type="Proteomes" id="UP000006764">
    <property type="component" value="Chromosome"/>
</dbReference>
<organism evidence="11 12">
    <name type="scientific">Isoalcanivorax pacificus W11-5</name>
    <dbReference type="NCBI Taxonomy" id="391936"/>
    <lineage>
        <taxon>Bacteria</taxon>
        <taxon>Pseudomonadati</taxon>
        <taxon>Pseudomonadota</taxon>
        <taxon>Gammaproteobacteria</taxon>
        <taxon>Oceanospirillales</taxon>
        <taxon>Alcanivoracaceae</taxon>
        <taxon>Isoalcanivorax</taxon>
    </lineage>
</organism>
<feature type="transmembrane region" description="Helical" evidence="9">
    <location>
        <begin position="12"/>
        <end position="32"/>
    </location>
</feature>
<evidence type="ECO:0000256" key="1">
    <source>
        <dbReference type="ARBA" id="ARBA00004429"/>
    </source>
</evidence>
<dbReference type="InterPro" id="IPR055348">
    <property type="entry name" value="DctQ"/>
</dbReference>
<protein>
    <recommendedName>
        <fullName evidence="9">TRAP transporter small permease protein</fullName>
    </recommendedName>
</protein>
<dbReference type="GO" id="GO:0022857">
    <property type="term" value="F:transmembrane transporter activity"/>
    <property type="evidence" value="ECO:0007669"/>
    <property type="project" value="UniProtKB-UniRule"/>
</dbReference>
<comment type="similarity">
    <text evidence="8 9">Belongs to the TRAP transporter small permease family.</text>
</comment>
<dbReference type="HOGENOM" id="CLU_086356_3_7_6"/>
<comment type="function">
    <text evidence="9">Part of the tripartite ATP-independent periplasmic (TRAP) transport system.</text>
</comment>
<dbReference type="AlphaFoldDB" id="A0A0B4XKF9"/>
<evidence type="ECO:0000256" key="2">
    <source>
        <dbReference type="ARBA" id="ARBA00022448"/>
    </source>
</evidence>
<evidence type="ECO:0000313" key="11">
    <source>
        <dbReference type="EMBL" id="AJD47576.1"/>
    </source>
</evidence>
<evidence type="ECO:0000256" key="7">
    <source>
        <dbReference type="ARBA" id="ARBA00023136"/>
    </source>
</evidence>
<dbReference type="PANTHER" id="PTHR35011:SF2">
    <property type="entry name" value="2,3-DIKETO-L-GULONATE TRAP TRANSPORTER SMALL PERMEASE PROTEIN YIAM"/>
    <property type="match status" value="1"/>
</dbReference>
<keyword evidence="6 9" id="KW-1133">Transmembrane helix</keyword>
<evidence type="ECO:0000256" key="4">
    <source>
        <dbReference type="ARBA" id="ARBA00022519"/>
    </source>
</evidence>
<keyword evidence="4 9" id="KW-0997">Cell inner membrane</keyword>
<dbReference type="KEGG" id="apac:S7S_05790"/>
<evidence type="ECO:0000256" key="6">
    <source>
        <dbReference type="ARBA" id="ARBA00022989"/>
    </source>
</evidence>
<dbReference type="GO" id="GO:0005886">
    <property type="term" value="C:plasma membrane"/>
    <property type="evidence" value="ECO:0007669"/>
    <property type="project" value="UniProtKB-SubCell"/>
</dbReference>
<evidence type="ECO:0000259" key="10">
    <source>
        <dbReference type="Pfam" id="PF04290"/>
    </source>
</evidence>
<dbReference type="STRING" id="391936.S7S_05790"/>
<name>A0A0B4XKF9_9GAMM</name>
<keyword evidence="3" id="KW-1003">Cell membrane</keyword>
<feature type="transmembrane region" description="Helical" evidence="9">
    <location>
        <begin position="86"/>
        <end position="107"/>
    </location>
</feature>
<evidence type="ECO:0000313" key="12">
    <source>
        <dbReference type="Proteomes" id="UP000006764"/>
    </source>
</evidence>
<comment type="subunit">
    <text evidence="9">The complex comprises the extracytoplasmic solute receptor protein and the two transmembrane proteins.</text>
</comment>
<keyword evidence="2 9" id="KW-0813">Transport</keyword>
<reference evidence="11 12" key="1">
    <citation type="journal article" date="2012" name="J. Bacteriol.">
        <title>Genome sequence of an alkane-degrading bacterium, Alcanivorax pacificus type strain W11-5, isolated from deep sea sediment.</title>
        <authorList>
            <person name="Lai Q."/>
            <person name="Shao Z."/>
        </authorList>
    </citation>
    <scope>NUCLEOTIDE SEQUENCE [LARGE SCALE GENOMIC DNA]</scope>
    <source>
        <strain evidence="11 12">W11-5</strain>
    </source>
</reference>
<gene>
    <name evidence="11" type="ORF">S7S_05790</name>
</gene>
<dbReference type="OrthoDB" id="5567560at2"/>
<feature type="transmembrane region" description="Helical" evidence="9">
    <location>
        <begin position="127"/>
        <end position="150"/>
    </location>
</feature>
<dbReference type="EMBL" id="CP004387">
    <property type="protein sequence ID" value="AJD47576.1"/>
    <property type="molecule type" value="Genomic_DNA"/>
</dbReference>
<sequence>MNTLLRWLHRLEDALIVIVLVGMVLLAVTQILLRNLNGTSLVWVDPLLQNAVLWIGMLGAMIASRNDEHIRIDIASHYLSPLLRRALSLLVDLFTCAVCAVVAWFSLHSVRDEASLGMNAFSGIPAWWLQIIIPVGFTLIALRYAVLFVLNMAGRRPGLADA</sequence>
<evidence type="ECO:0000256" key="5">
    <source>
        <dbReference type="ARBA" id="ARBA00022692"/>
    </source>
</evidence>
<accession>A0A0B4XKF9</accession>
<dbReference type="GO" id="GO:0015740">
    <property type="term" value="P:C4-dicarboxylate transport"/>
    <property type="evidence" value="ECO:0007669"/>
    <property type="project" value="TreeGrafter"/>
</dbReference>
<dbReference type="PANTHER" id="PTHR35011">
    <property type="entry name" value="2,3-DIKETO-L-GULONATE TRAP TRANSPORTER SMALL PERMEASE PROTEIN YIAM"/>
    <property type="match status" value="1"/>
</dbReference>
<evidence type="ECO:0000256" key="8">
    <source>
        <dbReference type="ARBA" id="ARBA00038436"/>
    </source>
</evidence>
<evidence type="ECO:0000256" key="9">
    <source>
        <dbReference type="RuleBase" id="RU369079"/>
    </source>
</evidence>
<dbReference type="InterPro" id="IPR007387">
    <property type="entry name" value="TRAP_DctQ"/>
</dbReference>
<keyword evidence="7 9" id="KW-0472">Membrane</keyword>
<keyword evidence="12" id="KW-1185">Reference proteome</keyword>